<dbReference type="InterPro" id="IPR001245">
    <property type="entry name" value="Ser-Thr/Tyr_kinase_cat_dom"/>
</dbReference>
<dbReference type="SMART" id="SM00219">
    <property type="entry name" value="TyrKc"/>
    <property type="match status" value="1"/>
</dbReference>
<dbReference type="PANTHER" id="PTHR33351:SF1">
    <property type="entry name" value="IG-LIKE DOMAIN-CONTAINING PROTEIN-RELATED"/>
    <property type="match status" value="1"/>
</dbReference>
<dbReference type="CDD" id="cd00257">
    <property type="entry name" value="beta-trefoil_FSCN-like"/>
    <property type="match status" value="2"/>
</dbReference>
<keyword evidence="3" id="KW-1185">Reference proteome</keyword>
<organism evidence="2 3">
    <name type="scientific">Pristionchus entomophagus</name>
    <dbReference type="NCBI Taxonomy" id="358040"/>
    <lineage>
        <taxon>Eukaryota</taxon>
        <taxon>Metazoa</taxon>
        <taxon>Ecdysozoa</taxon>
        <taxon>Nematoda</taxon>
        <taxon>Chromadorea</taxon>
        <taxon>Rhabditida</taxon>
        <taxon>Rhabditina</taxon>
        <taxon>Diplogasteromorpha</taxon>
        <taxon>Diplogasteroidea</taxon>
        <taxon>Neodiplogasteridae</taxon>
        <taxon>Pristionchus</taxon>
    </lineage>
</organism>
<dbReference type="InterPro" id="IPR052883">
    <property type="entry name" value="Hisactophilin"/>
</dbReference>
<dbReference type="SUPFAM" id="SSF56112">
    <property type="entry name" value="Protein kinase-like (PK-like)"/>
    <property type="match status" value="1"/>
</dbReference>
<dbReference type="PROSITE" id="PS50011">
    <property type="entry name" value="PROTEIN_KINASE_DOM"/>
    <property type="match status" value="1"/>
</dbReference>
<dbReference type="InterPro" id="IPR020635">
    <property type="entry name" value="Tyr_kinase_cat_dom"/>
</dbReference>
<dbReference type="EMBL" id="BTSX01000003">
    <property type="protein sequence ID" value="GMS90700.1"/>
    <property type="molecule type" value="Genomic_DNA"/>
</dbReference>
<feature type="non-terminal residue" evidence="2">
    <location>
        <position position="1"/>
    </location>
</feature>
<feature type="domain" description="Protein kinase" evidence="1">
    <location>
        <begin position="1"/>
        <end position="129"/>
    </location>
</feature>
<dbReference type="GO" id="GO:0030041">
    <property type="term" value="P:actin filament polymerization"/>
    <property type="evidence" value="ECO:0007669"/>
    <property type="project" value="TreeGrafter"/>
</dbReference>
<dbReference type="GO" id="GO:0051015">
    <property type="term" value="F:actin filament binding"/>
    <property type="evidence" value="ECO:0007669"/>
    <property type="project" value="TreeGrafter"/>
</dbReference>
<accession>A0AAV5T6F6</accession>
<dbReference type="InterPro" id="IPR000719">
    <property type="entry name" value="Prot_kinase_dom"/>
</dbReference>
<proteinExistence type="predicted"/>
<reference evidence="2" key="1">
    <citation type="submission" date="2023-10" db="EMBL/GenBank/DDBJ databases">
        <title>Genome assembly of Pristionchus species.</title>
        <authorList>
            <person name="Yoshida K."/>
            <person name="Sommer R.J."/>
        </authorList>
    </citation>
    <scope>NUCLEOTIDE SEQUENCE</scope>
    <source>
        <strain evidence="2">RS0144</strain>
    </source>
</reference>
<dbReference type="GO" id="GO:0005524">
    <property type="term" value="F:ATP binding"/>
    <property type="evidence" value="ECO:0007669"/>
    <property type="project" value="InterPro"/>
</dbReference>
<evidence type="ECO:0000313" key="3">
    <source>
        <dbReference type="Proteomes" id="UP001432027"/>
    </source>
</evidence>
<evidence type="ECO:0000313" key="2">
    <source>
        <dbReference type="EMBL" id="GMS90700.1"/>
    </source>
</evidence>
<dbReference type="Gene3D" id="2.80.10.50">
    <property type="match status" value="3"/>
</dbReference>
<dbReference type="GO" id="GO:0004713">
    <property type="term" value="F:protein tyrosine kinase activity"/>
    <property type="evidence" value="ECO:0007669"/>
    <property type="project" value="InterPro"/>
</dbReference>
<dbReference type="Pfam" id="PF07714">
    <property type="entry name" value="PK_Tyr_Ser-Thr"/>
    <property type="match status" value="1"/>
</dbReference>
<gene>
    <name evidence="2" type="ORF">PENTCL1PPCAC_12875</name>
</gene>
<dbReference type="InterPro" id="IPR008999">
    <property type="entry name" value="Actin-crosslinking"/>
</dbReference>
<evidence type="ECO:0000259" key="1">
    <source>
        <dbReference type="PROSITE" id="PS50011"/>
    </source>
</evidence>
<dbReference type="Proteomes" id="UP001432027">
    <property type="component" value="Unassembled WGS sequence"/>
</dbReference>
<dbReference type="Gene3D" id="1.10.510.10">
    <property type="entry name" value="Transferase(Phosphotransferase) domain 1"/>
    <property type="match status" value="1"/>
</dbReference>
<protein>
    <recommendedName>
        <fullName evidence="1">Protein kinase domain-containing protein</fullName>
    </recommendedName>
</protein>
<dbReference type="GO" id="GO:0015629">
    <property type="term" value="C:actin cytoskeleton"/>
    <property type="evidence" value="ECO:0007669"/>
    <property type="project" value="TreeGrafter"/>
</dbReference>
<dbReference type="AlphaFoldDB" id="A0AAV5T6F6"/>
<sequence>IADFGLSRSLAVSPYYTTHKDCFPKAHTAPEAFVLEGALWEVGRVTRAADVWSYGVVLWELYSNGEDPYGDIAGSTIFQLLTEEGYRLQSPTDCPTIIYEKMCECWRIEPTARPTFDQIVAFLNAHELQLTDATEEERPTFCMSDCKLRDEKLIDGTLSLSAEAAGRRYLKSARDDVGYLRVDSKSDWAAHMAQGPACERDQWYIEHHHNGLIRLKCMFANQHESTGAFIPSPERFLRAKSNGSVELTDTPTVIDKWKPVKHEDGSWSLQSAHSTWLSACGDGSIAAVLHPLNEASRFRLESWTEPLVTKSAAAEFSGERSFKFHHGMFLRAIRPYGEWTVDLAWCCRAGEHWYVEEQEGKVSLRSRFCSNRYLSAALDGSMNTVDERGAAELWTPVKHADGLWSLQSAHGGWLSSREEKVVGTVDECGPWAHFTLESFTGPLVPCSVTAEASGRRLLKSIHETYLRGGDVRGQWVVDMGPTGNTEEAKWIIEDHCGHVALRTGEGVAHAIADKGAPLMPGRYLIAYDNGSVYFSDRARKDVELWRPYKNEDGTWSLLSIYHTWLSARFDGNVCTMTTRSKRECFWFEWW</sequence>
<comment type="caution">
    <text evidence="2">The sequence shown here is derived from an EMBL/GenBank/DDBJ whole genome shotgun (WGS) entry which is preliminary data.</text>
</comment>
<dbReference type="InterPro" id="IPR011009">
    <property type="entry name" value="Kinase-like_dom_sf"/>
</dbReference>
<name>A0AAV5T6F6_9BILA</name>
<dbReference type="SUPFAM" id="SSF50405">
    <property type="entry name" value="Actin-crosslinking proteins"/>
    <property type="match status" value="3"/>
</dbReference>
<dbReference type="PANTHER" id="PTHR33351">
    <property type="entry name" value="HISACTOPHILIN-1-RELATED"/>
    <property type="match status" value="1"/>
</dbReference>